<feature type="chain" id="PRO_5038512787" evidence="2">
    <location>
        <begin position="20"/>
        <end position="213"/>
    </location>
</feature>
<keyword evidence="2" id="KW-0732">Signal</keyword>
<keyword evidence="4" id="KW-1185">Reference proteome</keyword>
<organism evidence="3 4">
    <name type="scientific">Agromyces mariniharenae</name>
    <dbReference type="NCBI Taxonomy" id="2604423"/>
    <lineage>
        <taxon>Bacteria</taxon>
        <taxon>Bacillati</taxon>
        <taxon>Actinomycetota</taxon>
        <taxon>Actinomycetes</taxon>
        <taxon>Micrococcales</taxon>
        <taxon>Microbacteriaceae</taxon>
        <taxon>Agromyces</taxon>
    </lineage>
</organism>
<reference evidence="3 4" key="1">
    <citation type="submission" date="2019-08" db="EMBL/GenBank/DDBJ databases">
        <authorList>
            <person name="Hu J."/>
        </authorList>
    </citation>
    <scope>NUCLEOTIDE SEQUENCE [LARGE SCALE GENOMIC DNA]</scope>
    <source>
        <strain evidence="3 4">NEAU-184</strain>
    </source>
</reference>
<dbReference type="RefSeq" id="WP_148733219.1">
    <property type="nucleotide sequence ID" value="NZ_VSSB01000001.1"/>
</dbReference>
<evidence type="ECO:0000256" key="2">
    <source>
        <dbReference type="SAM" id="SignalP"/>
    </source>
</evidence>
<feature type="compositionally biased region" description="Pro residues" evidence="1">
    <location>
        <begin position="93"/>
        <end position="105"/>
    </location>
</feature>
<comment type="caution">
    <text evidence="3">The sequence shown here is derived from an EMBL/GenBank/DDBJ whole genome shotgun (WGS) entry which is preliminary data.</text>
</comment>
<gene>
    <name evidence="3" type="ORF">FYC51_08925</name>
</gene>
<protein>
    <submittedName>
        <fullName evidence="3">Uncharacterized protein</fullName>
    </submittedName>
</protein>
<feature type="region of interest" description="Disordered" evidence="1">
    <location>
        <begin position="44"/>
        <end position="120"/>
    </location>
</feature>
<feature type="region of interest" description="Disordered" evidence="1">
    <location>
        <begin position="192"/>
        <end position="213"/>
    </location>
</feature>
<accession>A0A5S4V7B0</accession>
<sequence length="213" mass="21752">MRKAWLVSLGVAVAVGAAAFVGAAAATTGAPVFYDARHPAPAPTDAGGYDVSAGADPGSTTDGAVDEADAGGAPVASNGPTPPDRASGATPATPTPTPAPAPTPTPGADDPDRAHGVPDVTVPPTLAERESWLAFQQVLRDCMADAGHEYLYWEWWNPGPDTSNRFPAMPPDLSRGEVGRWQAALEWCSDQAGSMRSGVEPPPADGIGIETED</sequence>
<evidence type="ECO:0000256" key="1">
    <source>
        <dbReference type="SAM" id="MobiDB-lite"/>
    </source>
</evidence>
<dbReference type="Proteomes" id="UP000325243">
    <property type="component" value="Unassembled WGS sequence"/>
</dbReference>
<feature type="signal peptide" evidence="2">
    <location>
        <begin position="1"/>
        <end position="19"/>
    </location>
</feature>
<proteinExistence type="predicted"/>
<dbReference type="AlphaFoldDB" id="A0A5S4V7B0"/>
<name>A0A5S4V7B0_9MICO</name>
<evidence type="ECO:0000313" key="3">
    <source>
        <dbReference type="EMBL" id="TYL53753.1"/>
    </source>
</evidence>
<dbReference type="EMBL" id="VSSB01000001">
    <property type="protein sequence ID" value="TYL53753.1"/>
    <property type="molecule type" value="Genomic_DNA"/>
</dbReference>
<evidence type="ECO:0000313" key="4">
    <source>
        <dbReference type="Proteomes" id="UP000325243"/>
    </source>
</evidence>